<dbReference type="SUPFAM" id="SSF51092">
    <property type="entry name" value="Vitelline membrane outer protein-I (VMO-I)"/>
    <property type="match status" value="1"/>
</dbReference>
<evidence type="ECO:0000313" key="2">
    <source>
        <dbReference type="Proteomes" id="UP000694562"/>
    </source>
</evidence>
<sequence length="76" mass="8195">MSPEGLRGTWPTPKHDLRASEFLRAPQNGWDTEVSTTLISVDNGGPWGEWGDIEFCPRGTYATGFQLKVGPGCGGT</sequence>
<reference evidence="1" key="2">
    <citation type="submission" date="2025-09" db="UniProtKB">
        <authorList>
            <consortium name="Ensembl"/>
        </authorList>
    </citation>
    <scope>IDENTIFICATION</scope>
</reference>
<proteinExistence type="predicted"/>
<evidence type="ECO:0000313" key="1">
    <source>
        <dbReference type="Ensembl" id="ENSFTIP00000008523.1"/>
    </source>
</evidence>
<dbReference type="Pfam" id="PF03762">
    <property type="entry name" value="VOMI"/>
    <property type="match status" value="1"/>
</dbReference>
<protein>
    <submittedName>
        <fullName evidence="1">Uncharacterized protein</fullName>
    </submittedName>
</protein>
<accession>A0A8C4UEC9</accession>
<name>A0A8C4UEC9_FALTI</name>
<dbReference type="OrthoDB" id="6344411at2759"/>
<organism evidence="1 2">
    <name type="scientific">Falco tinnunculus</name>
    <name type="common">Common kestrel</name>
    <dbReference type="NCBI Taxonomy" id="100819"/>
    <lineage>
        <taxon>Eukaryota</taxon>
        <taxon>Metazoa</taxon>
        <taxon>Chordata</taxon>
        <taxon>Craniata</taxon>
        <taxon>Vertebrata</taxon>
        <taxon>Euteleostomi</taxon>
        <taxon>Archelosauria</taxon>
        <taxon>Archosauria</taxon>
        <taxon>Dinosauria</taxon>
        <taxon>Saurischia</taxon>
        <taxon>Theropoda</taxon>
        <taxon>Coelurosauria</taxon>
        <taxon>Aves</taxon>
        <taxon>Neognathae</taxon>
        <taxon>Neoaves</taxon>
        <taxon>Telluraves</taxon>
        <taxon>Australaves</taxon>
        <taxon>Falconiformes</taxon>
        <taxon>Falconidae</taxon>
        <taxon>Falco</taxon>
    </lineage>
</organism>
<dbReference type="Proteomes" id="UP000694562">
    <property type="component" value="Unplaced"/>
</dbReference>
<reference evidence="1" key="1">
    <citation type="submission" date="2025-08" db="UniProtKB">
        <authorList>
            <consortium name="Ensembl"/>
        </authorList>
    </citation>
    <scope>IDENTIFICATION</scope>
</reference>
<dbReference type="Gene3D" id="2.100.10.20">
    <property type="entry name" value="Vitelline membrane outer layer protein I (VOMI)"/>
    <property type="match status" value="1"/>
</dbReference>
<dbReference type="InterPro" id="IPR005515">
    <property type="entry name" value="VOMI"/>
</dbReference>
<dbReference type="InterPro" id="IPR036706">
    <property type="entry name" value="VOMI_sf"/>
</dbReference>
<dbReference type="Ensembl" id="ENSFTIT00000008902.1">
    <property type="protein sequence ID" value="ENSFTIP00000008523.1"/>
    <property type="gene ID" value="ENSFTIG00000005764.1"/>
</dbReference>
<keyword evidence="2" id="KW-1185">Reference proteome</keyword>
<dbReference type="AlphaFoldDB" id="A0A8C4UEC9"/>